<evidence type="ECO:0000256" key="1">
    <source>
        <dbReference type="SAM" id="MobiDB-lite"/>
    </source>
</evidence>
<dbReference type="EMBL" id="MT144238">
    <property type="protein sequence ID" value="QJA51118.1"/>
    <property type="molecule type" value="Genomic_DNA"/>
</dbReference>
<feature type="region of interest" description="Disordered" evidence="1">
    <location>
        <begin position="1"/>
        <end position="33"/>
    </location>
</feature>
<gene>
    <name evidence="2" type="ORF">TM448A01987_0006</name>
</gene>
<organism evidence="2">
    <name type="scientific">viral metagenome</name>
    <dbReference type="NCBI Taxonomy" id="1070528"/>
    <lineage>
        <taxon>unclassified sequences</taxon>
        <taxon>metagenomes</taxon>
        <taxon>organismal metagenomes</taxon>
    </lineage>
</organism>
<feature type="compositionally biased region" description="Basic and acidic residues" evidence="1">
    <location>
        <begin position="1"/>
        <end position="20"/>
    </location>
</feature>
<proteinExistence type="predicted"/>
<protein>
    <submittedName>
        <fullName evidence="2">Uncharacterized protein</fullName>
    </submittedName>
</protein>
<name>A0A6H1ZUC7_9ZZZZ</name>
<dbReference type="AlphaFoldDB" id="A0A6H1ZUC7"/>
<sequence>MRKEDSLPEKRCTKCGESKDSSSFYPAKHHKDGLASSCKKCRAREARGYYTKNKAKILGRNKLWAAEHTDYYREKAKTYSKEHPEKVREAERKRYKKNPETKIASAKKWYFSHPESVRAARRKRDARRRATPTGKLNMRMSAAVNDALGRGSGIKGRRHWESLVGYTVAQLKAHLEKQFKQGMFWNNRGIIWEIDHKIPISAFNFETPEDVDFRNCWALRNLQPLAKMENKKKSNAIDRPFQPSLLISGKEKV</sequence>
<evidence type="ECO:0000313" key="2">
    <source>
        <dbReference type="EMBL" id="QJA51118.1"/>
    </source>
</evidence>
<reference evidence="2" key="1">
    <citation type="submission" date="2020-03" db="EMBL/GenBank/DDBJ databases">
        <title>The deep terrestrial virosphere.</title>
        <authorList>
            <person name="Holmfeldt K."/>
            <person name="Nilsson E."/>
            <person name="Simone D."/>
            <person name="Lopez-Fernandez M."/>
            <person name="Wu X."/>
            <person name="de Brujin I."/>
            <person name="Lundin D."/>
            <person name="Andersson A."/>
            <person name="Bertilsson S."/>
            <person name="Dopson M."/>
        </authorList>
    </citation>
    <scope>NUCLEOTIDE SEQUENCE</scope>
    <source>
        <strain evidence="2">TM448A01987</strain>
    </source>
</reference>
<accession>A0A6H1ZUC7</accession>